<feature type="transmembrane region" description="Helical" evidence="1">
    <location>
        <begin position="294"/>
        <end position="310"/>
    </location>
</feature>
<reference evidence="2 3" key="1">
    <citation type="submission" date="2018-06" db="EMBL/GenBank/DDBJ databases">
        <authorList>
            <consortium name="Pathogen Informatics"/>
            <person name="Doyle S."/>
        </authorList>
    </citation>
    <scope>NUCLEOTIDE SEQUENCE [LARGE SCALE GENOMIC DNA]</scope>
    <source>
        <strain evidence="2 3">NCTC1934</strain>
    </source>
</reference>
<feature type="transmembrane region" description="Helical" evidence="1">
    <location>
        <begin position="271"/>
        <end position="288"/>
    </location>
</feature>
<evidence type="ECO:0000313" key="2">
    <source>
        <dbReference type="EMBL" id="SUA77283.1"/>
    </source>
</evidence>
<accession>A0A378YKK6</accession>
<feature type="transmembrane region" description="Helical" evidence="1">
    <location>
        <begin position="412"/>
        <end position="434"/>
    </location>
</feature>
<dbReference type="RefSeq" id="WP_039810640.1">
    <property type="nucleotide sequence ID" value="NZ_UGRY01000002.1"/>
</dbReference>
<sequence>MGVKFALAHPVGAVPLPDLRRYEWTIEVSAAFLGATVAGLLLMAPLDFAWTSSGPSLQVDLLVMNVPRAAAAGAVLAVVTAALAVSLGVRAAWVAALGSATILLVDHLRDPAAAAALTTVNYVDSLFGGILLGALAVAALRRPATGYAFLTGILSAVLIGDLTALPAGTASSLAEWAATDTPPVWLIALAVLALAAGTLLNRLESPLGKPDYGDLPLGPIVAALLLLTSHVVAAEWIARQADSFADNVLAVAVAMIVTGAAVLLLPARDGVLVLLAVAAANVGSAITAVPRPDWSMPIPLLGVAAGLWAGRRWPRPWAGLLAAAALAVFAALTAGRTATPAAVIPILGITVLALIVGYCFGAVTPSAAPSAVLAVAVLVVPCLVLALRGNSFGRVAYSPRWFRDPADIASPAAGWTALAIVGCCAVGMSAVYALRSR</sequence>
<dbReference type="EMBL" id="UGRY01000002">
    <property type="protein sequence ID" value="SUA77283.1"/>
    <property type="molecule type" value="Genomic_DNA"/>
</dbReference>
<gene>
    <name evidence="2" type="ORF">NCTC1934_02951</name>
</gene>
<dbReference type="Proteomes" id="UP000255467">
    <property type="component" value="Unassembled WGS sequence"/>
</dbReference>
<feature type="transmembrane region" description="Helical" evidence="1">
    <location>
        <begin position="341"/>
        <end position="360"/>
    </location>
</feature>
<organism evidence="2 3">
    <name type="scientific">Nocardia otitidiscaviarum</name>
    <dbReference type="NCBI Taxonomy" id="1823"/>
    <lineage>
        <taxon>Bacteria</taxon>
        <taxon>Bacillati</taxon>
        <taxon>Actinomycetota</taxon>
        <taxon>Actinomycetes</taxon>
        <taxon>Mycobacteriales</taxon>
        <taxon>Nocardiaceae</taxon>
        <taxon>Nocardia</taxon>
    </lineage>
</organism>
<name>A0A378YKK6_9NOCA</name>
<evidence type="ECO:0000313" key="3">
    <source>
        <dbReference type="Proteomes" id="UP000255467"/>
    </source>
</evidence>
<feature type="transmembrane region" description="Helical" evidence="1">
    <location>
        <begin position="147"/>
        <end position="165"/>
    </location>
</feature>
<feature type="transmembrane region" description="Helical" evidence="1">
    <location>
        <begin position="372"/>
        <end position="392"/>
    </location>
</feature>
<protein>
    <submittedName>
        <fullName evidence="2">Uncharacterized protein</fullName>
    </submittedName>
</protein>
<keyword evidence="3" id="KW-1185">Reference proteome</keyword>
<dbReference type="OrthoDB" id="4570277at2"/>
<feature type="transmembrane region" description="Helical" evidence="1">
    <location>
        <begin position="244"/>
        <end position="264"/>
    </location>
</feature>
<feature type="transmembrane region" description="Helical" evidence="1">
    <location>
        <begin position="185"/>
        <end position="203"/>
    </location>
</feature>
<feature type="transmembrane region" description="Helical" evidence="1">
    <location>
        <begin position="215"/>
        <end position="238"/>
    </location>
</feature>
<feature type="transmembrane region" description="Helical" evidence="1">
    <location>
        <begin position="113"/>
        <end position="140"/>
    </location>
</feature>
<evidence type="ECO:0000256" key="1">
    <source>
        <dbReference type="SAM" id="Phobius"/>
    </source>
</evidence>
<feature type="transmembrane region" description="Helical" evidence="1">
    <location>
        <begin position="71"/>
        <end position="93"/>
    </location>
</feature>
<keyword evidence="1" id="KW-0812">Transmembrane</keyword>
<keyword evidence="1" id="KW-0472">Membrane</keyword>
<proteinExistence type="predicted"/>
<keyword evidence="1" id="KW-1133">Transmembrane helix</keyword>
<feature type="transmembrane region" description="Helical" evidence="1">
    <location>
        <begin position="28"/>
        <end position="50"/>
    </location>
</feature>
<dbReference type="AlphaFoldDB" id="A0A378YKK6"/>
<feature type="transmembrane region" description="Helical" evidence="1">
    <location>
        <begin position="317"/>
        <end position="335"/>
    </location>
</feature>